<proteinExistence type="predicted"/>
<protein>
    <submittedName>
        <fullName evidence="1">Uncharacterized protein</fullName>
    </submittedName>
</protein>
<dbReference type="AlphaFoldDB" id="A0A0G4HJ83"/>
<accession>A0A0G4HJ83</accession>
<evidence type="ECO:0000313" key="1">
    <source>
        <dbReference type="EMBL" id="CEM44097.1"/>
    </source>
</evidence>
<dbReference type="EMBL" id="CDMZ01002838">
    <property type="protein sequence ID" value="CEM44097.1"/>
    <property type="molecule type" value="Genomic_DNA"/>
</dbReference>
<reference evidence="1" key="1">
    <citation type="submission" date="2014-11" db="EMBL/GenBank/DDBJ databases">
        <authorList>
            <person name="Otto D Thomas"/>
            <person name="Naeem Raeece"/>
        </authorList>
    </citation>
    <scope>NUCLEOTIDE SEQUENCE</scope>
</reference>
<organism evidence="1">
    <name type="scientific">Chromera velia CCMP2878</name>
    <dbReference type="NCBI Taxonomy" id="1169474"/>
    <lineage>
        <taxon>Eukaryota</taxon>
        <taxon>Sar</taxon>
        <taxon>Alveolata</taxon>
        <taxon>Colpodellida</taxon>
        <taxon>Chromeraceae</taxon>
        <taxon>Chromera</taxon>
    </lineage>
</organism>
<gene>
    <name evidence="1" type="ORF">Cvel_1092</name>
</gene>
<name>A0A0G4HJ83_9ALVE</name>
<sequence>MTSASGTASWASGSIEELREDVPLLTRREAAELRGWAQRSALLPPVTSLCNSTESSRPSPSNVSVIEAQRPDAWGFLKVEPPVQAFTEVSPPTVSLNTDFRLAGARLATDSESVRSVVASPTRSVVSRRDLMTLQGEGGSVDWSCSLDVLRELEQQREGAHCVSMSLLTDHSFHASGRFIDTKFKHAVKRLFRTLVSVATGTMVDRVGQQTPWIRSKSENFRSPQLICACVTVRVHGHVESVPRPSKPNKEDAKFVPDHLGIEGERQVLNRVQSLRDLFGGDRMYVSSEDWAVLSAELRKSHFLVEGELDMRLSWKLLSMYVRIARGVAFEPGNRTSLHEFDLSSFVPTSAALGGSIFADRVRKYFRVNC</sequence>
<dbReference type="PhylomeDB" id="A0A0G4HJ83"/>
<dbReference type="VEuPathDB" id="CryptoDB:Cvel_1092"/>